<feature type="transmembrane region" description="Helical" evidence="1">
    <location>
        <begin position="32"/>
        <end position="49"/>
    </location>
</feature>
<dbReference type="RefSeq" id="WP_379232516.1">
    <property type="nucleotide sequence ID" value="NZ_JBHSTE010000002.1"/>
</dbReference>
<proteinExistence type="predicted"/>
<feature type="transmembrane region" description="Helical" evidence="1">
    <location>
        <begin position="140"/>
        <end position="158"/>
    </location>
</feature>
<feature type="transmembrane region" description="Helical" evidence="1">
    <location>
        <begin position="55"/>
        <end position="77"/>
    </location>
</feature>
<gene>
    <name evidence="2" type="ORF">ACFP56_06660</name>
</gene>
<dbReference type="EMBL" id="JBHSTE010000002">
    <property type="protein sequence ID" value="MFC6332300.1"/>
    <property type="molecule type" value="Genomic_DNA"/>
</dbReference>
<evidence type="ECO:0000256" key="1">
    <source>
        <dbReference type="SAM" id="Phobius"/>
    </source>
</evidence>
<protein>
    <submittedName>
        <fullName evidence="2">Uncharacterized protein</fullName>
    </submittedName>
</protein>
<accession>A0ABW1V4K4</accession>
<feature type="transmembrane region" description="Helical" evidence="1">
    <location>
        <begin position="6"/>
        <end position="25"/>
    </location>
</feature>
<feature type="transmembrane region" description="Helical" evidence="1">
    <location>
        <begin position="115"/>
        <end position="133"/>
    </location>
</feature>
<evidence type="ECO:0000313" key="3">
    <source>
        <dbReference type="Proteomes" id="UP001596233"/>
    </source>
</evidence>
<keyword evidence="1" id="KW-0812">Transmembrane</keyword>
<dbReference type="Proteomes" id="UP001596233">
    <property type="component" value="Unassembled WGS sequence"/>
</dbReference>
<feature type="transmembrane region" description="Helical" evidence="1">
    <location>
        <begin position="89"/>
        <end position="109"/>
    </location>
</feature>
<evidence type="ECO:0000313" key="2">
    <source>
        <dbReference type="EMBL" id="MFC6332300.1"/>
    </source>
</evidence>
<comment type="caution">
    <text evidence="2">The sequence shown here is derived from an EMBL/GenBank/DDBJ whole genome shotgun (WGS) entry which is preliminary data.</text>
</comment>
<sequence>MIEGYWTALCCIMLFIMLATGWSSWINKHIKLTLLIPMVIMIWLGHMQQWKLEFLLGQGTLVVSGSFLLIALLQFAALFRNAALQIRMVALYAAVLAMSLTLIRALMVISPWAGANISIIGISIFSGLLLVLLQLQPAEYAAIIYWGAAITEPMLMWQQRGEYSGVIGNMLWWDYVSLAMFFSILFKLLFSFMIKITMNFVHSLGKRMKS</sequence>
<keyword evidence="1" id="KW-0472">Membrane</keyword>
<keyword evidence="3" id="KW-1185">Reference proteome</keyword>
<name>A0ABW1V4K4_9BACL</name>
<organism evidence="2 3">
    <name type="scientific">Paenibacillus septentrionalis</name>
    <dbReference type="NCBI Taxonomy" id="429342"/>
    <lineage>
        <taxon>Bacteria</taxon>
        <taxon>Bacillati</taxon>
        <taxon>Bacillota</taxon>
        <taxon>Bacilli</taxon>
        <taxon>Bacillales</taxon>
        <taxon>Paenibacillaceae</taxon>
        <taxon>Paenibacillus</taxon>
    </lineage>
</organism>
<keyword evidence="1" id="KW-1133">Transmembrane helix</keyword>
<feature type="transmembrane region" description="Helical" evidence="1">
    <location>
        <begin position="178"/>
        <end position="201"/>
    </location>
</feature>
<reference evidence="3" key="1">
    <citation type="journal article" date="2019" name="Int. J. Syst. Evol. Microbiol.">
        <title>The Global Catalogue of Microorganisms (GCM) 10K type strain sequencing project: providing services to taxonomists for standard genome sequencing and annotation.</title>
        <authorList>
            <consortium name="The Broad Institute Genomics Platform"/>
            <consortium name="The Broad Institute Genome Sequencing Center for Infectious Disease"/>
            <person name="Wu L."/>
            <person name="Ma J."/>
        </authorList>
    </citation>
    <scope>NUCLEOTIDE SEQUENCE [LARGE SCALE GENOMIC DNA]</scope>
    <source>
        <strain evidence="3">PCU 280</strain>
    </source>
</reference>